<feature type="region of interest" description="Disordered" evidence="1">
    <location>
        <begin position="1"/>
        <end position="35"/>
    </location>
</feature>
<dbReference type="PANTHER" id="PTHR28637">
    <property type="entry name" value="DNA REPLICATION FACTOR CDT1"/>
    <property type="match status" value="1"/>
</dbReference>
<dbReference type="PANTHER" id="PTHR28637:SF13">
    <property type="entry name" value="EXPRESSED PROTEIN"/>
    <property type="match status" value="1"/>
</dbReference>
<dbReference type="EMBL" id="JAVIJP010000016">
    <property type="protein sequence ID" value="KAL3642250.1"/>
    <property type="molecule type" value="Genomic_DNA"/>
</dbReference>
<keyword evidence="4" id="KW-1185">Reference proteome</keyword>
<dbReference type="InterPro" id="IPR036390">
    <property type="entry name" value="WH_DNA-bd_sf"/>
</dbReference>
<comment type="caution">
    <text evidence="3">The sequence shown here is derived from an EMBL/GenBank/DDBJ whole genome shotgun (WGS) entry which is preliminary data.</text>
</comment>
<feature type="domain" description="CDT1 Geminin-binding" evidence="2">
    <location>
        <begin position="64"/>
        <end position="194"/>
    </location>
</feature>
<name>A0ABD3DMZ5_9LAMI</name>
<organism evidence="3 4">
    <name type="scientific">Castilleja foliolosa</name>
    <dbReference type="NCBI Taxonomy" id="1961234"/>
    <lineage>
        <taxon>Eukaryota</taxon>
        <taxon>Viridiplantae</taxon>
        <taxon>Streptophyta</taxon>
        <taxon>Embryophyta</taxon>
        <taxon>Tracheophyta</taxon>
        <taxon>Spermatophyta</taxon>
        <taxon>Magnoliopsida</taxon>
        <taxon>eudicotyledons</taxon>
        <taxon>Gunneridae</taxon>
        <taxon>Pentapetalae</taxon>
        <taxon>asterids</taxon>
        <taxon>lamiids</taxon>
        <taxon>Lamiales</taxon>
        <taxon>Orobanchaceae</taxon>
        <taxon>Pedicularideae</taxon>
        <taxon>Castillejinae</taxon>
        <taxon>Castilleja</taxon>
    </lineage>
</organism>
<feature type="compositionally biased region" description="Polar residues" evidence="1">
    <location>
        <begin position="10"/>
        <end position="28"/>
    </location>
</feature>
<proteinExistence type="predicted"/>
<dbReference type="Proteomes" id="UP001632038">
    <property type="component" value="Unassembled WGS sequence"/>
</dbReference>
<gene>
    <name evidence="3" type="ORF">CASFOL_013065</name>
</gene>
<evidence type="ECO:0000256" key="1">
    <source>
        <dbReference type="SAM" id="MobiDB-lite"/>
    </source>
</evidence>
<dbReference type="Pfam" id="PF08839">
    <property type="entry name" value="CDT1"/>
    <property type="match status" value="1"/>
</dbReference>
<sequence length="459" mass="51753">MDQSAPEKIVQNTAKSCSTNCPSISPQKEGSVETHQLEDIFSSPTPVKTKEPARIKSKEELTELPEKYGVLLEFFERMTSSLRLLSLRKRTPTFQNISCQVENPNRKAKFLFTHLVQMKHILPEAVQIDKILIHNEKTKYMKPHMTIGLLFDVVKDHSEESAYAALSKLFSSRLREFCITNLEGCDVPEASLPEPFGLKTIAFKKESGSIPEDTSISRETNLSHFSPSFKSNFSQKAASEEMEKTNISSPVKSAHEANVVEINEEVERVKTLPDSSSTVSVSEITPVKLLLASDSVAVETPVLYTPMRPISPTTSVLTCEDDNKMTGSQNGKQPASTAKKVLDFYGMDDQGTSFPHKQSSVSLSEFVCLIHRIFHNVNFCPITKEELVNVQKVMMNNFEFDEFCKLRCCVSLRFILIVPFFVMSLLCSGDVEMQMEDLEKMVPDWFCKKLTRSGDLIYR</sequence>
<evidence type="ECO:0000259" key="2">
    <source>
        <dbReference type="SMART" id="SM01075"/>
    </source>
</evidence>
<dbReference type="InterPro" id="IPR014939">
    <property type="entry name" value="CDT1_Gemini-bd-like"/>
</dbReference>
<evidence type="ECO:0000313" key="3">
    <source>
        <dbReference type="EMBL" id="KAL3642250.1"/>
    </source>
</evidence>
<reference evidence="4" key="1">
    <citation type="journal article" date="2024" name="IScience">
        <title>Strigolactones Initiate the Formation of Haustorium-like Structures in Castilleja.</title>
        <authorList>
            <person name="Buerger M."/>
            <person name="Peterson D."/>
            <person name="Chory J."/>
        </authorList>
    </citation>
    <scope>NUCLEOTIDE SEQUENCE [LARGE SCALE GENOMIC DNA]</scope>
</reference>
<dbReference type="InterPro" id="IPR045173">
    <property type="entry name" value="Cdt1"/>
</dbReference>
<protein>
    <recommendedName>
        <fullName evidence="2">CDT1 Geminin-binding domain-containing protein</fullName>
    </recommendedName>
</protein>
<dbReference type="AlphaFoldDB" id="A0ABD3DMZ5"/>
<evidence type="ECO:0000313" key="4">
    <source>
        <dbReference type="Proteomes" id="UP001632038"/>
    </source>
</evidence>
<dbReference type="SUPFAM" id="SSF46785">
    <property type="entry name" value="Winged helix' DNA-binding domain"/>
    <property type="match status" value="1"/>
</dbReference>
<accession>A0ABD3DMZ5</accession>
<dbReference type="SMART" id="SM01075">
    <property type="entry name" value="CDT1"/>
    <property type="match status" value="1"/>
</dbReference>